<dbReference type="Gene3D" id="2.160.20.120">
    <property type="match status" value="2"/>
</dbReference>
<keyword evidence="1" id="KW-0732">Signal</keyword>
<reference evidence="3 4" key="1">
    <citation type="submission" date="2020-11" db="EMBL/GenBank/DDBJ databases">
        <authorList>
            <person name="Sun Q."/>
        </authorList>
    </citation>
    <scope>NUCLEOTIDE SEQUENCE [LARGE SCALE GENOMIC DNA]</scope>
    <source>
        <strain evidence="3 4">P8398</strain>
    </source>
</reference>
<evidence type="ECO:0000313" key="3">
    <source>
        <dbReference type="EMBL" id="QPI52846.1"/>
    </source>
</evidence>
<dbReference type="InterPro" id="IPR021255">
    <property type="entry name" value="DUF2807"/>
</dbReference>
<feature type="domain" description="Putative auto-transporter adhesin head GIN" evidence="2">
    <location>
        <begin position="204"/>
        <end position="284"/>
    </location>
</feature>
<keyword evidence="4" id="KW-1185">Reference proteome</keyword>
<evidence type="ECO:0000256" key="1">
    <source>
        <dbReference type="SAM" id="SignalP"/>
    </source>
</evidence>
<protein>
    <submittedName>
        <fullName evidence="3">DUF2807 domain-containing protein</fullName>
    </submittedName>
</protein>
<evidence type="ECO:0000259" key="2">
    <source>
        <dbReference type="Pfam" id="PF10988"/>
    </source>
</evidence>
<name>A0AA49AB23_9BURK</name>
<dbReference type="RefSeq" id="WP_206092228.1">
    <property type="nucleotide sequence ID" value="NZ_CP065053.1"/>
</dbReference>
<dbReference type="PANTHER" id="PTHR39200:SF1">
    <property type="entry name" value="AUTO-TRANSPORTER ADHESIN HEAD GIN DOMAIN-CONTAINING PROTEIN-RELATED"/>
    <property type="match status" value="1"/>
</dbReference>
<dbReference type="EMBL" id="CP065053">
    <property type="protein sequence ID" value="QPI52846.1"/>
    <property type="molecule type" value="Genomic_DNA"/>
</dbReference>
<sequence>MTTYLKQATFATLLCAAAASHAQATSDVRKVAPFHAIELSGPYKVVITGQGTQALELSGQRKELERIETIVQGDTLIVRPRSRGGIHISFGADERTTITIAAPGLRSLANAGSADVSLSQVDADQFALKLSGSGDVEAYQLKTGKLQLTMKGSGDVKLAGAARTLQVDAHGSGDLDACDLAVERSSAVLRGSGEACVPGGGGQFSGEVHGSGELTVRQLRADQARLVVTGSGEIGIDGTVGSLSADLNGSGSVEGENLVAQQATVTVRGSGSAEVRVKPTATAAAQLMHYDRKGASTTRD</sequence>
<feature type="chain" id="PRO_5047432650" evidence="1">
    <location>
        <begin position="23"/>
        <end position="300"/>
    </location>
</feature>
<dbReference type="PANTHER" id="PTHR39200">
    <property type="entry name" value="HYPOTHETICAL EXPORTED PROTEIN"/>
    <property type="match status" value="1"/>
</dbReference>
<proteinExistence type="predicted"/>
<organism evidence="3 4">
    <name type="scientific">Massilia antarctica</name>
    <dbReference type="NCBI Taxonomy" id="2765360"/>
    <lineage>
        <taxon>Bacteria</taxon>
        <taxon>Pseudomonadati</taxon>
        <taxon>Pseudomonadota</taxon>
        <taxon>Betaproteobacteria</taxon>
        <taxon>Burkholderiales</taxon>
        <taxon>Oxalobacteraceae</taxon>
        <taxon>Telluria group</taxon>
        <taxon>Massilia</taxon>
    </lineage>
</organism>
<feature type="domain" description="Putative auto-transporter adhesin head GIN" evidence="2">
    <location>
        <begin position="33"/>
        <end position="197"/>
    </location>
</feature>
<feature type="signal peptide" evidence="1">
    <location>
        <begin position="1"/>
        <end position="22"/>
    </location>
</feature>
<dbReference type="Proteomes" id="UP000662888">
    <property type="component" value="Chromosome"/>
</dbReference>
<evidence type="ECO:0000313" key="4">
    <source>
        <dbReference type="Proteomes" id="UP000662888"/>
    </source>
</evidence>
<gene>
    <name evidence="3" type="ORF">IV454_15965</name>
</gene>
<accession>A0AA49AB23</accession>
<dbReference type="Pfam" id="PF10988">
    <property type="entry name" value="DUF2807"/>
    <property type="match status" value="2"/>
</dbReference>